<evidence type="ECO:0000256" key="3">
    <source>
        <dbReference type="ARBA" id="ARBA00022692"/>
    </source>
</evidence>
<proteinExistence type="inferred from homology"/>
<keyword evidence="4" id="KW-0521">NADP</keyword>
<evidence type="ECO:0000259" key="10">
    <source>
        <dbReference type="Pfam" id="PF01490"/>
    </source>
</evidence>
<dbReference type="OrthoDB" id="40134at2759"/>
<dbReference type="GO" id="GO:0016616">
    <property type="term" value="F:oxidoreductase activity, acting on the CH-OH group of donors, NAD or NADP as acceptor"/>
    <property type="evidence" value="ECO:0007669"/>
    <property type="project" value="UniProtKB-ARBA"/>
</dbReference>
<dbReference type="Pfam" id="PF01490">
    <property type="entry name" value="Aa_trans"/>
    <property type="match status" value="1"/>
</dbReference>
<feature type="transmembrane region" description="Helical" evidence="9">
    <location>
        <begin position="600"/>
        <end position="618"/>
    </location>
</feature>
<evidence type="ECO:0000256" key="6">
    <source>
        <dbReference type="ARBA" id="ARBA00023002"/>
    </source>
</evidence>
<evidence type="ECO:0000313" key="12">
    <source>
        <dbReference type="Proteomes" id="UP000053958"/>
    </source>
</evidence>
<dbReference type="PROSITE" id="PS00061">
    <property type="entry name" value="ADH_SHORT"/>
    <property type="match status" value="1"/>
</dbReference>
<dbReference type="STRING" id="1408163.A0A0F4YRC3"/>
<keyword evidence="12" id="KW-1185">Reference proteome</keyword>
<dbReference type="PRINTS" id="PR00080">
    <property type="entry name" value="SDRFAMILY"/>
</dbReference>
<comment type="subcellular location">
    <subcellularLocation>
        <location evidence="1">Membrane</location>
    </subcellularLocation>
</comment>
<name>A0A0F4YRC3_RASE3</name>
<feature type="transmembrane region" description="Helical" evidence="9">
    <location>
        <begin position="493"/>
        <end position="515"/>
    </location>
</feature>
<dbReference type="SUPFAM" id="SSF51735">
    <property type="entry name" value="NAD(P)-binding Rossmann-fold domains"/>
    <property type="match status" value="1"/>
</dbReference>
<dbReference type="GeneID" id="25317704"/>
<feature type="transmembrane region" description="Helical" evidence="9">
    <location>
        <begin position="630"/>
        <end position="650"/>
    </location>
</feature>
<feature type="transmembrane region" description="Helical" evidence="9">
    <location>
        <begin position="739"/>
        <end position="756"/>
    </location>
</feature>
<keyword evidence="7 9" id="KW-0472">Membrane</keyword>
<evidence type="ECO:0000256" key="2">
    <source>
        <dbReference type="ARBA" id="ARBA00006484"/>
    </source>
</evidence>
<keyword evidence="5 9" id="KW-1133">Transmembrane helix</keyword>
<feature type="transmembrane region" description="Helical" evidence="9">
    <location>
        <begin position="912"/>
        <end position="937"/>
    </location>
</feature>
<feature type="transmembrane region" description="Helical" evidence="9">
    <location>
        <begin position="821"/>
        <end position="841"/>
    </location>
</feature>
<dbReference type="Pfam" id="PF00106">
    <property type="entry name" value="adh_short"/>
    <property type="match status" value="1"/>
</dbReference>
<gene>
    <name evidence="11" type="ORF">T310_5359</name>
</gene>
<sequence length="966" mass="106048">MYPLRAAARSIRHLSRASTSKSFPAFHSAFAYRSALEPSVQHAVLRRAMASAVAKRLEGKTIVITGASSGIGYSTAKEFARSSPKNLKLIVTARRVDRLEQLAKEIKEEVGDGVKVLPVKLDVSNPEEVKNFVPSLPAEFQDIHVLVNNAGLVKGVAQAPDINPDDINVMISTNVTGLINMTQAILPIFKKRDEGGRGDIINVGSIAGREAYPGGSIYCATKAFVRSFTDALRKELISTRIRVIEIDPGQVETEFSIVRYYGDKAKADAVYAGCEPLTPDDIAEVIVFAASRRENVVIADTLIFPSHQGSPTHLHHRYPYKIPHRSNNFVAVQFSPTGSLISIDTVLLAANTSDSQAWKVLSKTFIMLLQGQQSAMDPEEQPRGDASPPRAVIKPQHRRLHDPDVTFEEYHYYALKTREEEKAAAASDGPTTTLWKTLFRGRSASQPTQDESQNSPPPPTGDQTKEATANRLEISDEEWTNASRMMRTATAGACFYLITTDILGPYGVGFAMGTLGWGPGIALYTVFGFMAGYSGYLLWKAFLGLDSHEFPVRNYGDLVFRIYGPYARHFVNVLQALLLLLILGQVIILEGQGISQVSKFRLCYSVCCVLFVIVGYFIGQVRTLRNYGWLANTAVWINLLVIFITMGVMAHSPPNYEISVLGSAGGAVDPATITPDPRTGIYPAIIHYNGNPNPHSLIGSINGLLQGVFAYGGAQLFIEFMAEMKRPHDFIKAMWGAQFFIYTVYLVYGCYVYYFQGQYAYQISYQGVSLYGFQVVGDMLACVSGLIAAGLYGNIGIKVFYNNVLMDILKAPPLTHRRGKILWAIIVPLWWSIAYVVAAAIPDYFGFVSVISATTVIQFTYSFPPILALGYNIKLYALKTSAGDEFDPTTGTVTRQDTGVRRWVRGLIKGPWHWNILHVLYAIGALATAGLGLYAAIEGMIVAFEIPQVNAFTCVSPLDLSAQGSS</sequence>
<dbReference type="FunFam" id="3.40.50.720:FF:000047">
    <property type="entry name" value="NADP-dependent L-serine/L-allo-threonine dehydrogenase"/>
    <property type="match status" value="1"/>
</dbReference>
<feature type="transmembrane region" description="Helical" evidence="9">
    <location>
        <begin position="570"/>
        <end position="588"/>
    </location>
</feature>
<feature type="region of interest" description="Disordered" evidence="8">
    <location>
        <begin position="372"/>
        <end position="400"/>
    </location>
</feature>
<feature type="transmembrane region" description="Helical" evidence="9">
    <location>
        <begin position="847"/>
        <end position="871"/>
    </location>
</feature>
<feature type="compositionally biased region" description="Polar residues" evidence="8">
    <location>
        <begin position="443"/>
        <end position="454"/>
    </location>
</feature>
<dbReference type="PANTHER" id="PTHR42901:SF1">
    <property type="entry name" value="ALCOHOL DEHYDROGENASE"/>
    <property type="match status" value="1"/>
</dbReference>
<dbReference type="Proteomes" id="UP000053958">
    <property type="component" value="Unassembled WGS sequence"/>
</dbReference>
<dbReference type="GO" id="GO:0016020">
    <property type="term" value="C:membrane"/>
    <property type="evidence" value="ECO:0007669"/>
    <property type="project" value="UniProtKB-SubCell"/>
</dbReference>
<dbReference type="Gene3D" id="3.40.50.720">
    <property type="entry name" value="NAD(P)-binding Rossmann-like Domain"/>
    <property type="match status" value="1"/>
</dbReference>
<organism evidence="11 12">
    <name type="scientific">Rasamsonia emersonii (strain ATCC 16479 / CBS 393.64 / IMI 116815)</name>
    <dbReference type="NCBI Taxonomy" id="1408163"/>
    <lineage>
        <taxon>Eukaryota</taxon>
        <taxon>Fungi</taxon>
        <taxon>Dikarya</taxon>
        <taxon>Ascomycota</taxon>
        <taxon>Pezizomycotina</taxon>
        <taxon>Eurotiomycetes</taxon>
        <taxon>Eurotiomycetidae</taxon>
        <taxon>Eurotiales</taxon>
        <taxon>Trichocomaceae</taxon>
        <taxon>Rasamsonia</taxon>
    </lineage>
</organism>
<dbReference type="AlphaFoldDB" id="A0A0F4YRC3"/>
<dbReference type="RefSeq" id="XP_013327242.1">
    <property type="nucleotide sequence ID" value="XM_013471788.1"/>
</dbReference>
<feature type="domain" description="Amino acid transporter transmembrane" evidence="10">
    <location>
        <begin position="489"/>
        <end position="869"/>
    </location>
</feature>
<keyword evidence="3 9" id="KW-0812">Transmembrane</keyword>
<dbReference type="PRINTS" id="PR00081">
    <property type="entry name" value="GDHRDH"/>
</dbReference>
<feature type="transmembrane region" description="Helical" evidence="9">
    <location>
        <begin position="521"/>
        <end position="539"/>
    </location>
</feature>
<evidence type="ECO:0000256" key="1">
    <source>
        <dbReference type="ARBA" id="ARBA00004370"/>
    </source>
</evidence>
<reference evidence="11 12" key="1">
    <citation type="submission" date="2015-04" db="EMBL/GenBank/DDBJ databases">
        <authorList>
            <person name="Heijne W.H."/>
            <person name="Fedorova N.D."/>
            <person name="Nierman W.C."/>
            <person name="Vollebregt A.W."/>
            <person name="Zhao Z."/>
            <person name="Wu L."/>
            <person name="Kumar M."/>
            <person name="Stam H."/>
            <person name="van den Berg M.A."/>
            <person name="Pel H.J."/>
        </authorList>
    </citation>
    <scope>NUCLEOTIDE SEQUENCE [LARGE SCALE GENOMIC DNA]</scope>
    <source>
        <strain evidence="11 12">CBS 393.64</strain>
    </source>
</reference>
<feature type="transmembrane region" description="Helical" evidence="9">
    <location>
        <begin position="776"/>
        <end position="801"/>
    </location>
</feature>
<dbReference type="InterPro" id="IPR036291">
    <property type="entry name" value="NAD(P)-bd_dom_sf"/>
</dbReference>
<keyword evidence="6" id="KW-0560">Oxidoreductase</keyword>
<comment type="similarity">
    <text evidence="2">Belongs to the short-chain dehydrogenases/reductases (SDR) family.</text>
</comment>
<evidence type="ECO:0000256" key="5">
    <source>
        <dbReference type="ARBA" id="ARBA00022989"/>
    </source>
</evidence>
<dbReference type="InterPro" id="IPR002347">
    <property type="entry name" value="SDR_fam"/>
</dbReference>
<dbReference type="PANTHER" id="PTHR42901">
    <property type="entry name" value="ALCOHOL DEHYDROGENASE"/>
    <property type="match status" value="1"/>
</dbReference>
<accession>A0A0F4YRC3</accession>
<feature type="region of interest" description="Disordered" evidence="8">
    <location>
        <begin position="442"/>
        <end position="467"/>
    </location>
</feature>
<evidence type="ECO:0000256" key="8">
    <source>
        <dbReference type="SAM" id="MobiDB-lite"/>
    </source>
</evidence>
<dbReference type="InterPro" id="IPR020904">
    <property type="entry name" value="Sc_DH/Rdtase_CS"/>
</dbReference>
<evidence type="ECO:0000256" key="4">
    <source>
        <dbReference type="ARBA" id="ARBA00022857"/>
    </source>
</evidence>
<evidence type="ECO:0000256" key="9">
    <source>
        <dbReference type="SAM" id="Phobius"/>
    </source>
</evidence>
<evidence type="ECO:0000256" key="7">
    <source>
        <dbReference type="ARBA" id="ARBA00023136"/>
    </source>
</evidence>
<comment type="caution">
    <text evidence="11">The sequence shown here is derived from an EMBL/GenBank/DDBJ whole genome shotgun (WGS) entry which is preliminary data.</text>
</comment>
<evidence type="ECO:0000313" key="11">
    <source>
        <dbReference type="EMBL" id="KKA20630.1"/>
    </source>
</evidence>
<protein>
    <submittedName>
        <fullName evidence="11">Oligopeptide transporter protein</fullName>
    </submittedName>
</protein>
<dbReference type="CDD" id="cd05346">
    <property type="entry name" value="SDR_c5"/>
    <property type="match status" value="1"/>
</dbReference>
<dbReference type="EMBL" id="LASV01000244">
    <property type="protein sequence ID" value="KKA20630.1"/>
    <property type="molecule type" value="Genomic_DNA"/>
</dbReference>
<feature type="transmembrane region" description="Helical" evidence="9">
    <location>
        <begin position="697"/>
        <end position="718"/>
    </location>
</feature>
<dbReference type="InterPro" id="IPR013057">
    <property type="entry name" value="AA_transpt_TM"/>
</dbReference>